<proteinExistence type="predicted"/>
<name>A0ABQ5F7I2_9ASTR</name>
<sequence>MASTKKMPVLKKGEYTPWSIRMEQYLTNTNYGLWEVILNGNGPISKTTDANGVETEVPPRTAQGLLARQRERKAKSTSLLALPSEHQLKFHGIEDAKEFLKYMVHLSLMRMQITNFLELYLQHIMRNKPDLDELSIDDLYNNLKSLLLDNEDMNQIDSDDLEEIDIKWQVAMLTMRIKRFMKKTRRNLNLNGKEVVGP</sequence>
<dbReference type="Proteomes" id="UP001151760">
    <property type="component" value="Unassembled WGS sequence"/>
</dbReference>
<gene>
    <name evidence="1" type="ORF">Tco_1002773</name>
</gene>
<evidence type="ECO:0000313" key="2">
    <source>
        <dbReference type="Proteomes" id="UP001151760"/>
    </source>
</evidence>
<dbReference type="EMBL" id="BQNB010017091">
    <property type="protein sequence ID" value="GJT59240.1"/>
    <property type="molecule type" value="Genomic_DNA"/>
</dbReference>
<protein>
    <submittedName>
        <fullName evidence="1">Uncharacterized protein</fullName>
    </submittedName>
</protein>
<reference evidence="1" key="1">
    <citation type="journal article" date="2022" name="Int. J. Mol. Sci.">
        <title>Draft Genome of Tanacetum Coccineum: Genomic Comparison of Closely Related Tanacetum-Family Plants.</title>
        <authorList>
            <person name="Yamashiro T."/>
            <person name="Shiraishi A."/>
            <person name="Nakayama K."/>
            <person name="Satake H."/>
        </authorList>
    </citation>
    <scope>NUCLEOTIDE SEQUENCE</scope>
</reference>
<evidence type="ECO:0000313" key="1">
    <source>
        <dbReference type="EMBL" id="GJT59240.1"/>
    </source>
</evidence>
<reference evidence="1" key="2">
    <citation type="submission" date="2022-01" db="EMBL/GenBank/DDBJ databases">
        <authorList>
            <person name="Yamashiro T."/>
            <person name="Shiraishi A."/>
            <person name="Satake H."/>
            <person name="Nakayama K."/>
        </authorList>
    </citation>
    <scope>NUCLEOTIDE SEQUENCE</scope>
</reference>
<comment type="caution">
    <text evidence="1">The sequence shown here is derived from an EMBL/GenBank/DDBJ whole genome shotgun (WGS) entry which is preliminary data.</text>
</comment>
<organism evidence="1 2">
    <name type="scientific">Tanacetum coccineum</name>
    <dbReference type="NCBI Taxonomy" id="301880"/>
    <lineage>
        <taxon>Eukaryota</taxon>
        <taxon>Viridiplantae</taxon>
        <taxon>Streptophyta</taxon>
        <taxon>Embryophyta</taxon>
        <taxon>Tracheophyta</taxon>
        <taxon>Spermatophyta</taxon>
        <taxon>Magnoliopsida</taxon>
        <taxon>eudicotyledons</taxon>
        <taxon>Gunneridae</taxon>
        <taxon>Pentapetalae</taxon>
        <taxon>asterids</taxon>
        <taxon>campanulids</taxon>
        <taxon>Asterales</taxon>
        <taxon>Asteraceae</taxon>
        <taxon>Asteroideae</taxon>
        <taxon>Anthemideae</taxon>
        <taxon>Anthemidinae</taxon>
        <taxon>Tanacetum</taxon>
    </lineage>
</organism>
<keyword evidence="2" id="KW-1185">Reference proteome</keyword>
<accession>A0ABQ5F7I2</accession>